<gene>
    <name evidence="2" type="ORF">GCM10009716_37800</name>
</gene>
<organism evidence="2 3">
    <name type="scientific">Streptomyces sodiiphilus</name>
    <dbReference type="NCBI Taxonomy" id="226217"/>
    <lineage>
        <taxon>Bacteria</taxon>
        <taxon>Bacillati</taxon>
        <taxon>Actinomycetota</taxon>
        <taxon>Actinomycetes</taxon>
        <taxon>Kitasatosporales</taxon>
        <taxon>Streptomycetaceae</taxon>
        <taxon>Streptomyces</taxon>
    </lineage>
</organism>
<dbReference type="EMBL" id="BAAAMJ010000044">
    <property type="protein sequence ID" value="GAA1926071.1"/>
    <property type="molecule type" value="Genomic_DNA"/>
</dbReference>
<evidence type="ECO:0000313" key="3">
    <source>
        <dbReference type="Proteomes" id="UP001501303"/>
    </source>
</evidence>
<dbReference type="Proteomes" id="UP001501303">
    <property type="component" value="Unassembled WGS sequence"/>
</dbReference>
<feature type="compositionally biased region" description="Basic and acidic residues" evidence="1">
    <location>
        <begin position="12"/>
        <end position="29"/>
    </location>
</feature>
<reference evidence="3" key="1">
    <citation type="journal article" date="2019" name="Int. J. Syst. Evol. Microbiol.">
        <title>The Global Catalogue of Microorganisms (GCM) 10K type strain sequencing project: providing services to taxonomists for standard genome sequencing and annotation.</title>
        <authorList>
            <consortium name="The Broad Institute Genomics Platform"/>
            <consortium name="The Broad Institute Genome Sequencing Center for Infectious Disease"/>
            <person name="Wu L."/>
            <person name="Ma J."/>
        </authorList>
    </citation>
    <scope>NUCLEOTIDE SEQUENCE [LARGE SCALE GENOMIC DNA]</scope>
    <source>
        <strain evidence="3">JCM 13581</strain>
    </source>
</reference>
<feature type="region of interest" description="Disordered" evidence="1">
    <location>
        <begin position="11"/>
        <end position="43"/>
    </location>
</feature>
<sequence>MSVTVCVFGHLPGERGDQRARSLRSERRLPSVTRAGPGSHGWDCRGPAAPGQVPAISCPEHPGVNRTWPIARTGVRASRTRGRRLRTGAAPFFPVVPGAGR</sequence>
<evidence type="ECO:0000313" key="2">
    <source>
        <dbReference type="EMBL" id="GAA1926071.1"/>
    </source>
</evidence>
<keyword evidence="3" id="KW-1185">Reference proteome</keyword>
<name>A0ABP5AYV5_9ACTN</name>
<accession>A0ABP5AYV5</accession>
<proteinExistence type="predicted"/>
<evidence type="ECO:0000256" key="1">
    <source>
        <dbReference type="SAM" id="MobiDB-lite"/>
    </source>
</evidence>
<protein>
    <submittedName>
        <fullName evidence="2">Uncharacterized protein</fullName>
    </submittedName>
</protein>
<comment type="caution">
    <text evidence="2">The sequence shown here is derived from an EMBL/GenBank/DDBJ whole genome shotgun (WGS) entry which is preliminary data.</text>
</comment>